<dbReference type="Pfam" id="PF02104">
    <property type="entry name" value="SURF1"/>
    <property type="match status" value="1"/>
</dbReference>
<sequence length="293" mass="32667">MLGRRVLRTVIPFRTQRHAASTAPAAQTKSEADSTFTRYAGIAFFGAVAVTAAYLGTWQIERYYWKVDLINQRTKELSQSVADLPEDSTASNKKDDIEFRQLRLKGNFKPGSTFYLYPRSAPADPSDSVARVRSGGYVYSLLQRESGTPVIVNRGWLPRNLLDAHMALDKKEEDGMVSFVGVLRHGEVKNRFTPANDPENRQFSYLDHGELADAMGVTAADLPVMVDALAVDDKPGDVTLSNFVRKNITSYLEFYMTPEKHVGYAVTCMAAAVMGYLRFKRGGTHAVRTPKRN</sequence>
<evidence type="ECO:0000256" key="3">
    <source>
        <dbReference type="ARBA" id="ARBA00022989"/>
    </source>
</evidence>
<organism evidence="6 7">
    <name type="scientific">Bremia lactucae</name>
    <name type="common">Lettuce downy mildew</name>
    <dbReference type="NCBI Taxonomy" id="4779"/>
    <lineage>
        <taxon>Eukaryota</taxon>
        <taxon>Sar</taxon>
        <taxon>Stramenopiles</taxon>
        <taxon>Oomycota</taxon>
        <taxon>Peronosporomycetes</taxon>
        <taxon>Peronosporales</taxon>
        <taxon>Peronosporaceae</taxon>
        <taxon>Bremia</taxon>
    </lineage>
</organism>
<keyword evidence="7" id="KW-1185">Reference proteome</keyword>
<dbReference type="Proteomes" id="UP000294530">
    <property type="component" value="Unassembled WGS sequence"/>
</dbReference>
<dbReference type="AlphaFoldDB" id="A0A976FDR3"/>
<keyword evidence="2 5" id="KW-0812">Transmembrane</keyword>
<evidence type="ECO:0000256" key="4">
    <source>
        <dbReference type="ARBA" id="ARBA00023136"/>
    </source>
</evidence>
<dbReference type="InterPro" id="IPR045214">
    <property type="entry name" value="Surf1/Surf4"/>
</dbReference>
<dbReference type="EMBL" id="SHOA02000002">
    <property type="protein sequence ID" value="TDH64930.1"/>
    <property type="molecule type" value="Genomic_DNA"/>
</dbReference>
<dbReference type="PROSITE" id="PS50895">
    <property type="entry name" value="SURF1"/>
    <property type="match status" value="1"/>
</dbReference>
<keyword evidence="5" id="KW-0999">Mitochondrion inner membrane</keyword>
<dbReference type="CDD" id="cd06662">
    <property type="entry name" value="SURF1"/>
    <property type="match status" value="1"/>
</dbReference>
<evidence type="ECO:0000256" key="2">
    <source>
        <dbReference type="ARBA" id="ARBA00022692"/>
    </source>
</evidence>
<comment type="similarity">
    <text evidence="5">Belongs to the SURF1 family.</text>
</comment>
<dbReference type="PANTHER" id="PTHR23427:SF2">
    <property type="entry name" value="SURFEIT LOCUS PROTEIN 1"/>
    <property type="match status" value="1"/>
</dbReference>
<dbReference type="RefSeq" id="XP_067814429.1">
    <property type="nucleotide sequence ID" value="XM_067963986.1"/>
</dbReference>
<comment type="subcellular location">
    <subcellularLocation>
        <location evidence="1">Membrane</location>
    </subcellularLocation>
    <subcellularLocation>
        <location evidence="5">Mitochondrion inner membrane</location>
        <topology evidence="5">Multi-pass membrane protein</topology>
    </subcellularLocation>
</comment>
<keyword evidence="3 5" id="KW-1133">Transmembrane helix</keyword>
<keyword evidence="4 5" id="KW-0472">Membrane</keyword>
<dbReference type="KEGG" id="blac:94349657"/>
<evidence type="ECO:0000313" key="7">
    <source>
        <dbReference type="Proteomes" id="UP000294530"/>
    </source>
</evidence>
<comment type="function">
    <text evidence="5">Probably involved in the biogenesis of the COX complex.</text>
</comment>
<dbReference type="GeneID" id="94349657"/>
<evidence type="ECO:0000256" key="5">
    <source>
        <dbReference type="RuleBase" id="RU363076"/>
    </source>
</evidence>
<dbReference type="PANTHER" id="PTHR23427">
    <property type="entry name" value="SURFEIT LOCUS PROTEIN"/>
    <property type="match status" value="1"/>
</dbReference>
<dbReference type="OrthoDB" id="10040024at2759"/>
<comment type="caution">
    <text evidence="6">The sequence shown here is derived from an EMBL/GenBank/DDBJ whole genome shotgun (WGS) entry which is preliminary data.</text>
</comment>
<gene>
    <name evidence="6" type="ORF">CCR75_005912</name>
</gene>
<proteinExistence type="inferred from homology"/>
<accession>A0A976FDR3</accession>
<comment type="caution">
    <text evidence="5">Lacks conserved residue(s) required for the propagation of feature annotation.</text>
</comment>
<name>A0A976FDR3_BRELC</name>
<feature type="transmembrane region" description="Helical" evidence="5">
    <location>
        <begin position="36"/>
        <end position="56"/>
    </location>
</feature>
<evidence type="ECO:0000256" key="1">
    <source>
        <dbReference type="ARBA" id="ARBA00004370"/>
    </source>
</evidence>
<dbReference type="GO" id="GO:0005743">
    <property type="term" value="C:mitochondrial inner membrane"/>
    <property type="evidence" value="ECO:0007669"/>
    <property type="project" value="UniProtKB-SubCell"/>
</dbReference>
<evidence type="ECO:0000313" key="6">
    <source>
        <dbReference type="EMBL" id="TDH64930.1"/>
    </source>
</evidence>
<protein>
    <recommendedName>
        <fullName evidence="5">SURF1-like protein</fullName>
    </recommendedName>
</protein>
<reference evidence="6 7" key="1">
    <citation type="journal article" date="2021" name="Genome Biol.">
        <title>AFLAP: assembly-free linkage analysis pipeline using k-mers from genome sequencing data.</title>
        <authorList>
            <person name="Fletcher K."/>
            <person name="Zhang L."/>
            <person name="Gil J."/>
            <person name="Han R."/>
            <person name="Cavanaugh K."/>
            <person name="Michelmore R."/>
        </authorList>
    </citation>
    <scope>NUCLEOTIDE SEQUENCE [LARGE SCALE GENOMIC DNA]</scope>
    <source>
        <strain evidence="6 7">SF5</strain>
    </source>
</reference>
<keyword evidence="5" id="KW-0496">Mitochondrion</keyword>
<dbReference type="InterPro" id="IPR002994">
    <property type="entry name" value="Surf1/Shy1"/>
</dbReference>